<sequence length="107" mass="12413">MPEIHPFKRLRLWTVRAAGDQGQILVVTCNLCRVTHHYLPADIEKLCGNISLDRVLQKFRCDGCGKKNYLQMKLHFPHGSEYGTLKVRRLKRIRTVTLPVWADELLS</sequence>
<dbReference type="RefSeq" id="WP_128403730.1">
    <property type="nucleotide sequence ID" value="NZ_SBHW01000063.1"/>
</dbReference>
<organism evidence="1 2">
    <name type="scientific">Rhizobium leguminosarum</name>
    <dbReference type="NCBI Taxonomy" id="384"/>
    <lineage>
        <taxon>Bacteria</taxon>
        <taxon>Pseudomonadati</taxon>
        <taxon>Pseudomonadota</taxon>
        <taxon>Alphaproteobacteria</taxon>
        <taxon>Hyphomicrobiales</taxon>
        <taxon>Rhizobiaceae</taxon>
        <taxon>Rhizobium/Agrobacterium group</taxon>
        <taxon>Rhizobium</taxon>
    </lineage>
</organism>
<gene>
    <name evidence="1" type="ORF">EHI47_03505</name>
</gene>
<protein>
    <submittedName>
        <fullName evidence="1">Uncharacterized protein</fullName>
    </submittedName>
</protein>
<dbReference type="AlphaFoldDB" id="A0A444IAZ9"/>
<dbReference type="EMBL" id="SBHX01000008">
    <property type="protein sequence ID" value="RWX36171.1"/>
    <property type="molecule type" value="Genomic_DNA"/>
</dbReference>
<name>A0A444IAZ9_RHILE</name>
<comment type="caution">
    <text evidence="1">The sequence shown here is derived from an EMBL/GenBank/DDBJ whole genome shotgun (WGS) entry which is preliminary data.</text>
</comment>
<reference evidence="1 2" key="1">
    <citation type="submission" date="2019-01" db="EMBL/GenBank/DDBJ databases">
        <title>RHIZO-ID as a novel technology for direct rhizobia identification.</title>
        <authorList>
            <person name="De Meyer S.E."/>
        </authorList>
    </citation>
    <scope>NUCLEOTIDE SEQUENCE [LARGE SCALE GENOMIC DNA]</scope>
    <source>
        <strain evidence="1 2">WSM448</strain>
    </source>
</reference>
<accession>A0A444IAZ9</accession>
<dbReference type="Proteomes" id="UP000283817">
    <property type="component" value="Unassembled WGS sequence"/>
</dbReference>
<evidence type="ECO:0000313" key="2">
    <source>
        <dbReference type="Proteomes" id="UP000283817"/>
    </source>
</evidence>
<proteinExistence type="predicted"/>
<evidence type="ECO:0000313" key="1">
    <source>
        <dbReference type="EMBL" id="RWX36171.1"/>
    </source>
</evidence>